<evidence type="ECO:0000256" key="2">
    <source>
        <dbReference type="ARBA" id="ARBA00008520"/>
    </source>
</evidence>
<protein>
    <submittedName>
        <fullName evidence="4">Carbohydrate ABC transporter substrate-binding protein</fullName>
    </submittedName>
</protein>
<evidence type="ECO:0000313" key="5">
    <source>
        <dbReference type="Proteomes" id="UP000317365"/>
    </source>
</evidence>
<evidence type="ECO:0000256" key="3">
    <source>
        <dbReference type="SAM" id="SignalP"/>
    </source>
</evidence>
<dbReference type="KEGG" id="rhg:EXZ61_05550"/>
<proteinExistence type="inferred from homology"/>
<keyword evidence="3" id="KW-0732">Signal</keyword>
<dbReference type="Gene3D" id="3.40.190.10">
    <property type="entry name" value="Periplasmic binding protein-like II"/>
    <property type="match status" value="1"/>
</dbReference>
<dbReference type="Pfam" id="PF01547">
    <property type="entry name" value="SBP_bac_1"/>
    <property type="match status" value="1"/>
</dbReference>
<dbReference type="EMBL" id="CP036282">
    <property type="protein sequence ID" value="QDL53677.1"/>
    <property type="molecule type" value="Genomic_DNA"/>
</dbReference>
<dbReference type="PANTHER" id="PTHR43649">
    <property type="entry name" value="ARABINOSE-BINDING PROTEIN-RELATED"/>
    <property type="match status" value="1"/>
</dbReference>
<dbReference type="InterPro" id="IPR050490">
    <property type="entry name" value="Bact_solute-bd_prot1"/>
</dbReference>
<dbReference type="RefSeq" id="WP_142809801.1">
    <property type="nucleotide sequence ID" value="NZ_CP036282.1"/>
</dbReference>
<comment type="subcellular location">
    <subcellularLocation>
        <location evidence="1">Periplasm</location>
    </subcellularLocation>
</comment>
<comment type="similarity">
    <text evidence="2">Belongs to the bacterial solute-binding protein 1 family.</text>
</comment>
<reference evidence="5" key="2">
    <citation type="journal article" date="2020" name="Int. J. Syst. Evol. Microbiol.">
        <title>Genomic insights into a novel species Rhodoferax aquaticus sp. nov., isolated from freshwater.</title>
        <authorList>
            <person name="Li T."/>
            <person name="Zhuo Y."/>
            <person name="Jin C.Z."/>
            <person name="Wu X."/>
            <person name="Ko S.R."/>
            <person name="Jin F.J."/>
            <person name="Ahn C.Y."/>
            <person name="Oh H.M."/>
            <person name="Lee H.G."/>
            <person name="Jin L."/>
        </authorList>
    </citation>
    <scope>NUCLEOTIDE SEQUENCE [LARGE SCALE GENOMIC DNA]</scope>
    <source>
        <strain evidence="5">Gr-4</strain>
    </source>
</reference>
<dbReference type="InterPro" id="IPR006059">
    <property type="entry name" value="SBP"/>
</dbReference>
<dbReference type="SUPFAM" id="SSF53850">
    <property type="entry name" value="Periplasmic binding protein-like II"/>
    <property type="match status" value="1"/>
</dbReference>
<accession>A0A515ELZ0</accession>
<keyword evidence="5" id="KW-1185">Reference proteome</keyword>
<feature type="chain" id="PRO_5022078557" evidence="3">
    <location>
        <begin position="31"/>
        <end position="426"/>
    </location>
</feature>
<name>A0A515ELZ0_9BURK</name>
<organism evidence="4 5">
    <name type="scientific">Rhodoferax aquaticus</name>
    <dbReference type="NCBI Taxonomy" id="2527691"/>
    <lineage>
        <taxon>Bacteria</taxon>
        <taxon>Pseudomonadati</taxon>
        <taxon>Pseudomonadota</taxon>
        <taxon>Betaproteobacteria</taxon>
        <taxon>Burkholderiales</taxon>
        <taxon>Comamonadaceae</taxon>
        <taxon>Rhodoferax</taxon>
    </lineage>
</organism>
<dbReference type="Proteomes" id="UP000317365">
    <property type="component" value="Chromosome"/>
</dbReference>
<feature type="signal peptide" evidence="3">
    <location>
        <begin position="1"/>
        <end position="30"/>
    </location>
</feature>
<sequence>MKTSTPQRWSTTKKVLLSSMLSAAALGVSAKELTFWSMWNEPEPQAKALRSVMAAYTKAHPDVTFKVVWNGRQNQTKLRGALQAGTKVDFMDQDGDQLYGGLQAAGAGLEITKDLDKAFKDSLLPGALDLYANNGKVYSVPYVYNTVNFWYNRDLMKKAGATPPKTWDELLNLCAAVQKVGKSALVIEGNVSDYNMLYFSHLLERTYGANSMAKLFEDKTGNGWTQAGVLEAAQMTRTLWDKGCISKDARGFQYPAGQQTIALGDTLGELVGSWLPTELSESAGKDFPWSAFNFPTVKNGKGKQTDLQVALLSMMVLKTAPNPKEAVDFIKFVAGEQAQKILVAEGQIGSTRKGVAWPAVLADAEKSAREATALSNFGGGLKMVYPEFTATVLAPEFNKMFLGEGTPQQLVATLAAKTKDFWANKK</sequence>
<reference evidence="5" key="1">
    <citation type="submission" date="2019-02" db="EMBL/GenBank/DDBJ databases">
        <title>Complete genome sequence of Rhodoferax sp. Gr-4.</title>
        <authorList>
            <person name="Jin L."/>
        </authorList>
    </citation>
    <scope>NUCLEOTIDE SEQUENCE [LARGE SCALE GENOMIC DNA]</scope>
    <source>
        <strain evidence="5">Gr-4</strain>
    </source>
</reference>
<evidence type="ECO:0000313" key="4">
    <source>
        <dbReference type="EMBL" id="QDL53677.1"/>
    </source>
</evidence>
<dbReference type="AlphaFoldDB" id="A0A515ELZ0"/>
<evidence type="ECO:0000256" key="1">
    <source>
        <dbReference type="ARBA" id="ARBA00004418"/>
    </source>
</evidence>
<dbReference type="GO" id="GO:0042597">
    <property type="term" value="C:periplasmic space"/>
    <property type="evidence" value="ECO:0007669"/>
    <property type="project" value="UniProtKB-SubCell"/>
</dbReference>
<gene>
    <name evidence="4" type="ORF">EXZ61_05550</name>
</gene>
<dbReference type="PANTHER" id="PTHR43649:SF14">
    <property type="entry name" value="BLR3389 PROTEIN"/>
    <property type="match status" value="1"/>
</dbReference>